<protein>
    <submittedName>
        <fullName evidence="2">Uncharacterized protein</fullName>
    </submittedName>
</protein>
<evidence type="ECO:0000313" key="2">
    <source>
        <dbReference type="EMBL" id="KAK2105671.1"/>
    </source>
</evidence>
<accession>A0ABQ9V8I0</accession>
<organism evidence="2 3">
    <name type="scientific">Saguinus oedipus</name>
    <name type="common">Cotton-top tamarin</name>
    <name type="synonym">Oedipomidas oedipus</name>
    <dbReference type="NCBI Taxonomy" id="9490"/>
    <lineage>
        <taxon>Eukaryota</taxon>
        <taxon>Metazoa</taxon>
        <taxon>Chordata</taxon>
        <taxon>Craniata</taxon>
        <taxon>Vertebrata</taxon>
        <taxon>Euteleostomi</taxon>
        <taxon>Mammalia</taxon>
        <taxon>Eutheria</taxon>
        <taxon>Euarchontoglires</taxon>
        <taxon>Primates</taxon>
        <taxon>Haplorrhini</taxon>
        <taxon>Platyrrhini</taxon>
        <taxon>Cebidae</taxon>
        <taxon>Callitrichinae</taxon>
        <taxon>Saguinus</taxon>
    </lineage>
</organism>
<comment type="caution">
    <text evidence="2">The sequence shown here is derived from an EMBL/GenBank/DDBJ whole genome shotgun (WGS) entry which is preliminary data.</text>
</comment>
<dbReference type="Proteomes" id="UP001266305">
    <property type="component" value="Unassembled WGS sequence"/>
</dbReference>
<feature type="non-terminal residue" evidence="2">
    <location>
        <position position="59"/>
    </location>
</feature>
<gene>
    <name evidence="2" type="ORF">P7K49_015185</name>
</gene>
<proteinExistence type="predicted"/>
<evidence type="ECO:0000256" key="1">
    <source>
        <dbReference type="SAM" id="MobiDB-lite"/>
    </source>
</evidence>
<keyword evidence="3" id="KW-1185">Reference proteome</keyword>
<dbReference type="EMBL" id="JASSZA010000007">
    <property type="protein sequence ID" value="KAK2105671.1"/>
    <property type="molecule type" value="Genomic_DNA"/>
</dbReference>
<evidence type="ECO:0000313" key="3">
    <source>
        <dbReference type="Proteomes" id="UP001266305"/>
    </source>
</evidence>
<reference evidence="2 3" key="1">
    <citation type="submission" date="2023-05" db="EMBL/GenBank/DDBJ databases">
        <title>B98-5 Cell Line De Novo Hybrid Assembly: An Optical Mapping Approach.</title>
        <authorList>
            <person name="Kananen K."/>
            <person name="Auerbach J.A."/>
            <person name="Kautto E."/>
            <person name="Blachly J.S."/>
        </authorList>
    </citation>
    <scope>NUCLEOTIDE SEQUENCE [LARGE SCALE GENOMIC DNA]</scope>
    <source>
        <strain evidence="2">B95-8</strain>
        <tissue evidence="2">Cell line</tissue>
    </source>
</reference>
<feature type="region of interest" description="Disordered" evidence="1">
    <location>
        <begin position="1"/>
        <end position="59"/>
    </location>
</feature>
<sequence length="59" mass="6729">MVLGTEGPAPYPAQPPGNRHWVWRPKSHHSDRASTELNSGKARHKPRQTRWLNLAVRGH</sequence>
<name>A0ABQ9V8I0_SAGOE</name>